<dbReference type="AlphaFoldDB" id="A0A0L8KFG2"/>
<proteinExistence type="predicted"/>
<gene>
    <name evidence="2" type="ORF">ADK34_18725</name>
</gene>
<dbReference type="NCBIfam" id="NF033519">
    <property type="entry name" value="transpos_ISAzo13"/>
    <property type="match status" value="1"/>
</dbReference>
<evidence type="ECO:0000313" key="3">
    <source>
        <dbReference type="Proteomes" id="UP000037023"/>
    </source>
</evidence>
<dbReference type="Pfam" id="PF07592">
    <property type="entry name" value="DDE_Tnp_ISAZ013"/>
    <property type="match status" value="1"/>
</dbReference>
<protein>
    <submittedName>
        <fullName evidence="2">Transposase</fullName>
    </submittedName>
</protein>
<dbReference type="PATRIC" id="fig|1938.6.peg.4042"/>
<dbReference type="Proteomes" id="UP000037023">
    <property type="component" value="Unassembled WGS sequence"/>
</dbReference>
<evidence type="ECO:0000256" key="1">
    <source>
        <dbReference type="SAM" id="MobiDB-lite"/>
    </source>
</evidence>
<dbReference type="RefSeq" id="WP_033212745.1">
    <property type="nucleotide sequence ID" value="NZ_LGUP01000181.1"/>
</dbReference>
<accession>A0A0L8KFG2</accession>
<reference evidence="2 3" key="1">
    <citation type="submission" date="2015-06" db="EMBL/GenBank/DDBJ databases">
        <authorList>
            <person name="Hoefler B.C."/>
            <person name="Straight P.D."/>
        </authorList>
    </citation>
    <scope>NUCLEOTIDE SEQUENCE [LARGE SCALE GENOMIC DNA]</scope>
    <source>
        <strain evidence="2 3">NRRL 3427</strain>
    </source>
</reference>
<comment type="caution">
    <text evidence="2">The sequence shown here is derived from an EMBL/GenBank/DDBJ whole genome shotgun (WGS) entry which is preliminary data.</text>
</comment>
<name>A0A0L8KFG2_STRVR</name>
<organism evidence="2 3">
    <name type="scientific">Streptomyces viridochromogenes</name>
    <dbReference type="NCBI Taxonomy" id="1938"/>
    <lineage>
        <taxon>Bacteria</taxon>
        <taxon>Bacillati</taxon>
        <taxon>Actinomycetota</taxon>
        <taxon>Actinomycetes</taxon>
        <taxon>Kitasatosporales</taxon>
        <taxon>Streptomycetaceae</taxon>
        <taxon>Streptomyces</taxon>
    </lineage>
</organism>
<sequence>MRIPDETRDQLAVKFAVLFPHLDERQRRLLMAAEARGLGHGGIRAVARAAGVSGTTVRKGMSDLETGQLPIGRVRRPGGGRKRVADLDPGLRGALLSLVEPDERGDPMSPLRWTTKSTRTLASELTRQGHRVGADTVAGLLRQEGFRLQANAKTLEGSQHADRDAQFRYLNEQARDHRDAGQPVISVDTKKKELVGDFHNHGRSWRPTGNPVPVRIHDFADPLLGKAIPYGVYDLAANTGWVNVGTDHDTAAFAVESIRRWWHGQGRADYPQASRLLITADAGGSNGYRTRAWKLHLARLAAETGLVITVCHLPPGTSKWNKVEHRLFSHITMNWRGRPLTSHEVILESIAATTTRTGLRVKAELDTNTYPTGVGVGDAEMAALPLTRHTFHGEWNYALHPQPGPAAPAAHNGRPPTPPWSPSLLSDPELTGLAPHQLQHLIHALAPAGDTRRGRPPRLTFPDQVLATVLHLRVNLAAEPLAVLFNSSRTAMHRTLLKTRKLLEAQGITISPAITPPTALTALRARVAAQSSTPDIKIKVTG</sequence>
<dbReference type="InterPro" id="IPR011518">
    <property type="entry name" value="Transposase_36"/>
</dbReference>
<dbReference type="EMBL" id="LGUP01000181">
    <property type="protein sequence ID" value="KOG24616.1"/>
    <property type="molecule type" value="Genomic_DNA"/>
</dbReference>
<dbReference type="OrthoDB" id="8782691at2"/>
<evidence type="ECO:0000313" key="2">
    <source>
        <dbReference type="EMBL" id="KOG24616.1"/>
    </source>
</evidence>
<feature type="region of interest" description="Disordered" evidence="1">
    <location>
        <begin position="400"/>
        <end position="421"/>
    </location>
</feature>